<accession>A0A239WTB8</accession>
<evidence type="ECO:0000313" key="11">
    <source>
        <dbReference type="EMBL" id="SNV37721.1"/>
    </source>
</evidence>
<dbReference type="InterPro" id="IPR011545">
    <property type="entry name" value="DEAD/DEAH_box_helicase_dom"/>
</dbReference>
<dbReference type="Proteomes" id="UP000215332">
    <property type="component" value="Chromosome 1"/>
</dbReference>
<dbReference type="PROSITE" id="PS51194">
    <property type="entry name" value="HELICASE_CTER"/>
    <property type="match status" value="1"/>
</dbReference>
<evidence type="ECO:0000256" key="4">
    <source>
        <dbReference type="ARBA" id="ARBA00022806"/>
    </source>
</evidence>
<evidence type="ECO:0000256" key="8">
    <source>
        <dbReference type="SAM" id="MobiDB-lite"/>
    </source>
</evidence>
<evidence type="ECO:0000259" key="9">
    <source>
        <dbReference type="PROSITE" id="PS51192"/>
    </source>
</evidence>
<sequence>MTRTPAPHLPRQSRECGRPTAWPSHSRVPLKSLSGNLEAVADVSWLTRTQKELHRPLRSVVGNRAAKAFDALGVHDVGDLLGHLPRRYLTGTQNTDLSDLVVGTEVALIADVSRVEIHDIAVGAGSNARQRLEVTLTDGRATLPVTFFGRKWLVAYWSKQFTVSSHGIFVGKVTSFRDKPQLTHPDFVMFDETGQVVGRADKKTMASQVMRNGLVGLYPASSKLPTWTIAETIDLVLTEVGQLDDTLPDWLVAEADLAPLAQAYEWVHRPSAVSDAAKGAERLLWEEAIATQVTMAHRRQVAATRRAPACPHRDDGIAAAFDARLPFTLTEGQEQVGETISADLAADAPMQRLLQGEVGSGKTLVALRAMLQVVDAGHQAVLLAPTEVLARQHWQTITSMLGDLGGGQVLGAPENATDVVLLTGSMRTASARQARARIADGQAGIVIGTHALLSGTVQFADIGLVVVDEQHRFGVAQRGLLTARDDARPHELVLTATPIPRTVAMTVFGDLEVSTLAQLPSGRAEVQTTVVDLPIHQAWLDRAWQRVREEVDAGHQVFIVCPCIGADDAEMGADTQVGIGPGMSRDAGGRAGSGGPGGVRPAASVEELGPRLARGPLNGLRIEALHSRLDAEKKEAIMARFAEGESQVLIATTVIEVGVDVPNATMMVIMDADRFGVSQLHQLRGRIGRGQHPGLCLLVTSAAPDTPARTRLDAVASTRDGFRLAELDLAQRHEGNVLGANQSGRSVLSMLRVLDHADVITAAKDLAIRWVSQDPDDPRLADMVRSTEEMATGDLMEQG</sequence>
<keyword evidence="7" id="KW-0234">DNA repair</keyword>
<gene>
    <name evidence="11" type="primary">recG</name>
    <name evidence="11" type="ORF">SAMEA4412665_01568</name>
</gene>
<dbReference type="AlphaFoldDB" id="A0A239WTB8"/>
<evidence type="ECO:0000256" key="2">
    <source>
        <dbReference type="ARBA" id="ARBA00022763"/>
    </source>
</evidence>
<dbReference type="KEGG" id="cgrn:4412665_01568"/>
<dbReference type="SMART" id="SM00490">
    <property type="entry name" value="HELICc"/>
    <property type="match status" value="1"/>
</dbReference>
<keyword evidence="4 11" id="KW-0347">Helicase</keyword>
<dbReference type="InterPro" id="IPR014001">
    <property type="entry name" value="Helicase_ATP-bd"/>
</dbReference>
<reference evidence="11 12" key="1">
    <citation type="submission" date="2017-06" db="EMBL/GenBank/DDBJ databases">
        <authorList>
            <consortium name="Pathogen Informatics"/>
        </authorList>
    </citation>
    <scope>NUCLEOTIDE SEQUENCE [LARGE SCALE GENOMIC DNA]</scope>
    <source>
        <strain evidence="11 12">NCTC11865</strain>
    </source>
</reference>
<feature type="region of interest" description="Disordered" evidence="8">
    <location>
        <begin position="1"/>
        <end position="25"/>
    </location>
</feature>
<keyword evidence="1" id="KW-0547">Nucleotide-binding</keyword>
<evidence type="ECO:0000256" key="1">
    <source>
        <dbReference type="ARBA" id="ARBA00022741"/>
    </source>
</evidence>
<evidence type="ECO:0000256" key="7">
    <source>
        <dbReference type="ARBA" id="ARBA00023204"/>
    </source>
</evidence>
<dbReference type="Pfam" id="PF00271">
    <property type="entry name" value="Helicase_C"/>
    <property type="match status" value="1"/>
</dbReference>
<dbReference type="InterPro" id="IPR027417">
    <property type="entry name" value="P-loop_NTPase"/>
</dbReference>
<dbReference type="EC" id="3.6.4.12" evidence="11"/>
<protein>
    <submittedName>
        <fullName evidence="11">ATP-dependent DNA helicase recG</fullName>
        <ecNumber evidence="11">3.6.4.12</ecNumber>
    </submittedName>
</protein>
<dbReference type="Gene3D" id="2.40.50.140">
    <property type="entry name" value="Nucleic acid-binding proteins"/>
    <property type="match status" value="1"/>
</dbReference>
<organism evidence="11 12">
    <name type="scientific">Cutibacterium granulosum</name>
    <dbReference type="NCBI Taxonomy" id="33011"/>
    <lineage>
        <taxon>Bacteria</taxon>
        <taxon>Bacillati</taxon>
        <taxon>Actinomycetota</taxon>
        <taxon>Actinomycetes</taxon>
        <taxon>Propionibacteriales</taxon>
        <taxon>Propionibacteriaceae</taxon>
        <taxon>Cutibacterium</taxon>
    </lineage>
</organism>
<dbReference type="EMBL" id="LT906441">
    <property type="protein sequence ID" value="SNV37721.1"/>
    <property type="molecule type" value="Genomic_DNA"/>
</dbReference>
<dbReference type="GO" id="GO:0003678">
    <property type="term" value="F:DNA helicase activity"/>
    <property type="evidence" value="ECO:0007669"/>
    <property type="project" value="UniProtKB-EC"/>
</dbReference>
<dbReference type="Pfam" id="PF00270">
    <property type="entry name" value="DEAD"/>
    <property type="match status" value="1"/>
</dbReference>
<evidence type="ECO:0000256" key="6">
    <source>
        <dbReference type="ARBA" id="ARBA00023125"/>
    </source>
</evidence>
<feature type="domain" description="Helicase ATP-binding" evidence="9">
    <location>
        <begin position="343"/>
        <end position="516"/>
    </location>
</feature>
<dbReference type="SUPFAM" id="SSF52540">
    <property type="entry name" value="P-loop containing nucleoside triphosphate hydrolases"/>
    <property type="match status" value="2"/>
</dbReference>
<keyword evidence="5" id="KW-0067">ATP-binding</keyword>
<feature type="compositionally biased region" description="Gly residues" evidence="8">
    <location>
        <begin position="589"/>
        <end position="598"/>
    </location>
</feature>
<keyword evidence="3 11" id="KW-0378">Hydrolase</keyword>
<name>A0A239WTB8_9ACTN</name>
<dbReference type="InterPro" id="IPR012340">
    <property type="entry name" value="NA-bd_OB-fold"/>
</dbReference>
<dbReference type="GO" id="GO:0006281">
    <property type="term" value="P:DNA repair"/>
    <property type="evidence" value="ECO:0007669"/>
    <property type="project" value="UniProtKB-KW"/>
</dbReference>
<keyword evidence="2" id="KW-0227">DNA damage</keyword>
<proteinExistence type="predicted"/>
<dbReference type="PANTHER" id="PTHR47964:SF1">
    <property type="entry name" value="ATP-DEPENDENT DNA HELICASE HOMOLOG RECG, CHLOROPLASTIC"/>
    <property type="match status" value="1"/>
</dbReference>
<dbReference type="PROSITE" id="PS51192">
    <property type="entry name" value="HELICASE_ATP_BIND_1"/>
    <property type="match status" value="1"/>
</dbReference>
<evidence type="ECO:0000313" key="12">
    <source>
        <dbReference type="Proteomes" id="UP000215332"/>
    </source>
</evidence>
<dbReference type="CDD" id="cd04488">
    <property type="entry name" value="RecG_wedge_OBF"/>
    <property type="match status" value="1"/>
</dbReference>
<dbReference type="PANTHER" id="PTHR47964">
    <property type="entry name" value="ATP-DEPENDENT DNA HELICASE HOMOLOG RECG, CHLOROPLASTIC"/>
    <property type="match status" value="1"/>
</dbReference>
<dbReference type="GO" id="GO:0016787">
    <property type="term" value="F:hydrolase activity"/>
    <property type="evidence" value="ECO:0007669"/>
    <property type="project" value="UniProtKB-KW"/>
</dbReference>
<dbReference type="InterPro" id="IPR047112">
    <property type="entry name" value="RecG/Mfd"/>
</dbReference>
<dbReference type="GO" id="GO:0005524">
    <property type="term" value="F:ATP binding"/>
    <property type="evidence" value="ECO:0007669"/>
    <property type="project" value="UniProtKB-KW"/>
</dbReference>
<dbReference type="Gene3D" id="3.40.50.300">
    <property type="entry name" value="P-loop containing nucleotide triphosphate hydrolases"/>
    <property type="match status" value="2"/>
</dbReference>
<dbReference type="SMART" id="SM00487">
    <property type="entry name" value="DEXDc"/>
    <property type="match status" value="1"/>
</dbReference>
<dbReference type="eggNOG" id="COG1200">
    <property type="taxonomic scope" value="Bacteria"/>
</dbReference>
<dbReference type="InterPro" id="IPR001650">
    <property type="entry name" value="Helicase_C-like"/>
</dbReference>
<feature type="region of interest" description="Disordered" evidence="8">
    <location>
        <begin position="582"/>
        <end position="601"/>
    </location>
</feature>
<keyword evidence="6" id="KW-0238">DNA-binding</keyword>
<feature type="domain" description="Helicase C-terminal" evidence="10">
    <location>
        <begin position="539"/>
        <end position="730"/>
    </location>
</feature>
<dbReference type="GO" id="GO:0003677">
    <property type="term" value="F:DNA binding"/>
    <property type="evidence" value="ECO:0007669"/>
    <property type="project" value="UniProtKB-KW"/>
</dbReference>
<dbReference type="SUPFAM" id="SSF50249">
    <property type="entry name" value="Nucleic acid-binding proteins"/>
    <property type="match status" value="1"/>
</dbReference>
<evidence type="ECO:0000256" key="5">
    <source>
        <dbReference type="ARBA" id="ARBA00022840"/>
    </source>
</evidence>
<evidence type="ECO:0000259" key="10">
    <source>
        <dbReference type="PROSITE" id="PS51194"/>
    </source>
</evidence>
<evidence type="ECO:0000256" key="3">
    <source>
        <dbReference type="ARBA" id="ARBA00022801"/>
    </source>
</evidence>